<keyword evidence="2" id="KW-1185">Reference proteome</keyword>
<comment type="caution">
    <text evidence="1">The sequence shown here is derived from an EMBL/GenBank/DDBJ whole genome shotgun (WGS) entry which is preliminary data.</text>
</comment>
<dbReference type="RefSeq" id="WP_157304961.1">
    <property type="nucleotide sequence ID" value="NZ_WRXN01000001.1"/>
</dbReference>
<organism evidence="1 2">
    <name type="scientific">Chitinophaga tropicalis</name>
    <dbReference type="NCBI Taxonomy" id="2683588"/>
    <lineage>
        <taxon>Bacteria</taxon>
        <taxon>Pseudomonadati</taxon>
        <taxon>Bacteroidota</taxon>
        <taxon>Chitinophagia</taxon>
        <taxon>Chitinophagales</taxon>
        <taxon>Chitinophagaceae</taxon>
        <taxon>Chitinophaga</taxon>
    </lineage>
</organism>
<gene>
    <name evidence="1" type="ORF">GO493_04815</name>
</gene>
<sequence>MCKAEKLLKKKGFAFGGTFLFERRPVCDQPEIKGEILLFEGRRLAAGQLRIEVWSFSPC</sequence>
<reference evidence="1 2" key="1">
    <citation type="submission" date="2019-12" db="EMBL/GenBank/DDBJ databases">
        <title>Chitinophaga sp. strain ysch24 (GDMCC 1.1355), whole genome shotgun sequence.</title>
        <authorList>
            <person name="Zhang X."/>
        </authorList>
    </citation>
    <scope>NUCLEOTIDE SEQUENCE [LARGE SCALE GENOMIC DNA]</scope>
    <source>
        <strain evidence="2">ysch24</strain>
    </source>
</reference>
<accession>A0A7K1TZQ7</accession>
<dbReference type="AlphaFoldDB" id="A0A7K1TZQ7"/>
<dbReference type="Proteomes" id="UP000461730">
    <property type="component" value="Unassembled WGS sequence"/>
</dbReference>
<protein>
    <submittedName>
        <fullName evidence="1">Uncharacterized protein</fullName>
    </submittedName>
</protein>
<evidence type="ECO:0000313" key="2">
    <source>
        <dbReference type="Proteomes" id="UP000461730"/>
    </source>
</evidence>
<name>A0A7K1TZQ7_9BACT</name>
<proteinExistence type="predicted"/>
<dbReference type="EMBL" id="WRXN01000001">
    <property type="protein sequence ID" value="MVT07573.1"/>
    <property type="molecule type" value="Genomic_DNA"/>
</dbReference>
<evidence type="ECO:0000313" key="1">
    <source>
        <dbReference type="EMBL" id="MVT07573.1"/>
    </source>
</evidence>